<keyword evidence="10" id="KW-0677">Repeat</keyword>
<evidence type="ECO:0000256" key="1">
    <source>
        <dbReference type="ARBA" id="ARBA00004236"/>
    </source>
</evidence>
<dbReference type="SUPFAM" id="SSF56112">
    <property type="entry name" value="Protein kinase-like (PK-like)"/>
    <property type="match status" value="1"/>
</dbReference>
<gene>
    <name evidence="23" type="ORF">Sangu_2553400</name>
</gene>
<dbReference type="InterPro" id="IPR032675">
    <property type="entry name" value="LRR_dom_sf"/>
</dbReference>
<dbReference type="Pfam" id="PF00069">
    <property type="entry name" value="Pkinase"/>
    <property type="match status" value="1"/>
</dbReference>
<protein>
    <recommendedName>
        <fullName evidence="3">non-specific serine/threonine protein kinase</fullName>
        <ecNumber evidence="3">2.7.11.1</ecNumber>
    </recommendedName>
</protein>
<reference evidence="23" key="1">
    <citation type="submission" date="2020-06" db="EMBL/GenBank/DDBJ databases">
        <authorList>
            <person name="Li T."/>
            <person name="Hu X."/>
            <person name="Zhang T."/>
            <person name="Song X."/>
            <person name="Zhang H."/>
            <person name="Dai N."/>
            <person name="Sheng W."/>
            <person name="Hou X."/>
            <person name="Wei L."/>
        </authorList>
    </citation>
    <scope>NUCLEOTIDE SEQUENCE</scope>
    <source>
        <strain evidence="23">G01</strain>
        <tissue evidence="23">Leaf</tissue>
    </source>
</reference>
<feature type="binding site" evidence="20">
    <location>
        <position position="539"/>
    </location>
    <ligand>
        <name>ATP</name>
        <dbReference type="ChEBI" id="CHEBI:30616"/>
    </ligand>
</feature>
<feature type="signal peptide" evidence="21">
    <location>
        <begin position="1"/>
        <end position="29"/>
    </location>
</feature>
<keyword evidence="6" id="KW-0433">Leucine-rich repeat</keyword>
<dbReference type="PRINTS" id="PR00019">
    <property type="entry name" value="LEURICHRPT"/>
</dbReference>
<evidence type="ECO:0000256" key="15">
    <source>
        <dbReference type="ARBA" id="ARBA00023136"/>
    </source>
</evidence>
<evidence type="ECO:0000256" key="11">
    <source>
        <dbReference type="ARBA" id="ARBA00022741"/>
    </source>
</evidence>
<dbReference type="FunFam" id="3.80.10.10:FF:000233">
    <property type="entry name" value="Leucine-rich repeat receptor-like protein kinase TDR"/>
    <property type="match status" value="1"/>
</dbReference>
<dbReference type="Pfam" id="PF13855">
    <property type="entry name" value="LRR_8"/>
    <property type="match status" value="2"/>
</dbReference>
<accession>A0AAW2JAD3</accession>
<dbReference type="InterPro" id="IPR051716">
    <property type="entry name" value="Plant_RL_S/T_kinase"/>
</dbReference>
<dbReference type="GO" id="GO:0006952">
    <property type="term" value="P:defense response"/>
    <property type="evidence" value="ECO:0007669"/>
    <property type="project" value="UniProtKB-ARBA"/>
</dbReference>
<dbReference type="SMART" id="SM00369">
    <property type="entry name" value="LRR_TYP"/>
    <property type="match status" value="5"/>
</dbReference>
<evidence type="ECO:0000256" key="14">
    <source>
        <dbReference type="ARBA" id="ARBA00022989"/>
    </source>
</evidence>
<keyword evidence="13 20" id="KW-0067">ATP-binding</keyword>
<organism evidence="23">
    <name type="scientific">Sesamum angustifolium</name>
    <dbReference type="NCBI Taxonomy" id="2727405"/>
    <lineage>
        <taxon>Eukaryota</taxon>
        <taxon>Viridiplantae</taxon>
        <taxon>Streptophyta</taxon>
        <taxon>Embryophyta</taxon>
        <taxon>Tracheophyta</taxon>
        <taxon>Spermatophyta</taxon>
        <taxon>Magnoliopsida</taxon>
        <taxon>eudicotyledons</taxon>
        <taxon>Gunneridae</taxon>
        <taxon>Pentapetalae</taxon>
        <taxon>asterids</taxon>
        <taxon>lamiids</taxon>
        <taxon>Lamiales</taxon>
        <taxon>Pedaliaceae</taxon>
        <taxon>Sesamum</taxon>
    </lineage>
</organism>
<evidence type="ECO:0000256" key="19">
    <source>
        <dbReference type="ARBA" id="ARBA00048679"/>
    </source>
</evidence>
<dbReference type="PROSITE" id="PS50011">
    <property type="entry name" value="PROTEIN_KINASE_DOM"/>
    <property type="match status" value="1"/>
</dbReference>
<keyword evidence="5" id="KW-0597">Phosphoprotein</keyword>
<keyword evidence="12 23" id="KW-0418">Kinase</keyword>
<comment type="caution">
    <text evidence="23">The sequence shown here is derived from an EMBL/GenBank/DDBJ whole genome shotgun (WGS) entry which is preliminary data.</text>
</comment>
<dbReference type="GO" id="GO:0005524">
    <property type="term" value="F:ATP binding"/>
    <property type="evidence" value="ECO:0007669"/>
    <property type="project" value="UniProtKB-UniRule"/>
</dbReference>
<dbReference type="InterPro" id="IPR011009">
    <property type="entry name" value="Kinase-like_dom_sf"/>
</dbReference>
<dbReference type="FunFam" id="3.80.10.10:FF:000400">
    <property type="entry name" value="Nuclear pore complex protein NUP107"/>
    <property type="match status" value="1"/>
</dbReference>
<evidence type="ECO:0000256" key="16">
    <source>
        <dbReference type="ARBA" id="ARBA00023170"/>
    </source>
</evidence>
<dbReference type="InterPro" id="IPR000719">
    <property type="entry name" value="Prot_kinase_dom"/>
</dbReference>
<feature type="domain" description="Protein kinase" evidence="22">
    <location>
        <begin position="511"/>
        <end position="771"/>
    </location>
</feature>
<evidence type="ECO:0000256" key="7">
    <source>
        <dbReference type="ARBA" id="ARBA00022679"/>
    </source>
</evidence>
<evidence type="ECO:0000313" key="23">
    <source>
        <dbReference type="EMBL" id="KAL0290891.1"/>
    </source>
</evidence>
<proteinExistence type="predicted"/>
<evidence type="ECO:0000256" key="13">
    <source>
        <dbReference type="ARBA" id="ARBA00022840"/>
    </source>
</evidence>
<evidence type="ECO:0000256" key="9">
    <source>
        <dbReference type="ARBA" id="ARBA00022729"/>
    </source>
</evidence>
<dbReference type="Pfam" id="PF00560">
    <property type="entry name" value="LRR_1"/>
    <property type="match status" value="5"/>
</dbReference>
<evidence type="ECO:0000256" key="4">
    <source>
        <dbReference type="ARBA" id="ARBA00022527"/>
    </source>
</evidence>
<dbReference type="SUPFAM" id="SSF52047">
    <property type="entry name" value="RNI-like"/>
    <property type="match status" value="1"/>
</dbReference>
<dbReference type="GO" id="GO:0004674">
    <property type="term" value="F:protein serine/threonine kinase activity"/>
    <property type="evidence" value="ECO:0007669"/>
    <property type="project" value="UniProtKB-KW"/>
</dbReference>
<dbReference type="Gene3D" id="3.80.10.10">
    <property type="entry name" value="Ribonuclease Inhibitor"/>
    <property type="match status" value="3"/>
</dbReference>
<evidence type="ECO:0000256" key="17">
    <source>
        <dbReference type="ARBA" id="ARBA00023180"/>
    </source>
</evidence>
<dbReference type="GO" id="GO:0005886">
    <property type="term" value="C:plasma membrane"/>
    <property type="evidence" value="ECO:0007669"/>
    <property type="project" value="UniProtKB-SubCell"/>
</dbReference>
<keyword evidence="14" id="KW-1133">Transmembrane helix</keyword>
<evidence type="ECO:0000259" key="22">
    <source>
        <dbReference type="PROSITE" id="PS50011"/>
    </source>
</evidence>
<comment type="catalytic activity">
    <reaction evidence="19">
        <text>L-seryl-[protein] + ATP = O-phospho-L-seryl-[protein] + ADP + H(+)</text>
        <dbReference type="Rhea" id="RHEA:17989"/>
        <dbReference type="Rhea" id="RHEA-COMP:9863"/>
        <dbReference type="Rhea" id="RHEA-COMP:11604"/>
        <dbReference type="ChEBI" id="CHEBI:15378"/>
        <dbReference type="ChEBI" id="CHEBI:29999"/>
        <dbReference type="ChEBI" id="CHEBI:30616"/>
        <dbReference type="ChEBI" id="CHEBI:83421"/>
        <dbReference type="ChEBI" id="CHEBI:456216"/>
        <dbReference type="EC" id="2.7.11.1"/>
    </reaction>
</comment>
<sequence>MASLFVVCFPIISTAILLLIIAPSQTTTANTEAEALKSSGWWSSHYTRNISDHCKWAGVACDHAGHVVEITSTMDVPVPGSAWLGGQLDKLNFLALPHLVRVQLVGASLNGSIPIQIGALSRLTILDLSFNNLIGAIPVQIDTLSKLTYLDLSSNSFTGAISTQIGALSNLTHLDLSFNNVMGVIPTQIGALSKLTYLDLSFNYLMGAIPTQIGALSKLTHINLSFNNLTGVISTQIGALSNLRYLILSSNNFTGGIPTQIGALSKLIMLNLEYNNLTGAIPTQIGALSNLKYLFLLANNLTGTIPFQISALSQLIYLDFSRNNLTGEIPSELVQMPRLRLLKLSSNQISGQIPVDIGQLSQLRILELSSNNLSGFIPFQIAYLPLQKIDLSQNSIQGTITSAFGSIGTSGYNEVLFLVNLSHNNLSGAIPRALFELGTVDLSYNALEGPIPIDIRIFWLVFLGGGFLLFKIKAKKSNQEPLVTNEGDIFKIWNFNGKIAYEDIVKATEDFEISYCIGTGGYGSVYRAELPNGRVVALKKLHRMEGENPTYDKCFRNEAEILQGIRHQNIVKLFGYCLHKRCMFLIYEYVERGSLFCILRDENEAVELDWVKRVNVVKGVAHALSYMHHDCNPPILHRDVSCNNILLDSKLEARLADFGIARLLDPNSSNQTQLAGTRGYIAPGELINSMEQQSGENDIILQDFIDKRLPPPANITVASDVIRIVSIAIACLNPNPKSRPWMKEVSQELLVRKPPKIARPLSTISLLELMN</sequence>
<dbReference type="AlphaFoldDB" id="A0AAW2JAD3"/>
<evidence type="ECO:0000256" key="6">
    <source>
        <dbReference type="ARBA" id="ARBA00022614"/>
    </source>
</evidence>
<keyword evidence="15" id="KW-0472">Membrane</keyword>
<keyword evidence="4" id="KW-0723">Serine/threonine-protein kinase</keyword>
<feature type="chain" id="PRO_5043318398" description="non-specific serine/threonine protein kinase" evidence="21">
    <location>
        <begin position="30"/>
        <end position="771"/>
    </location>
</feature>
<evidence type="ECO:0000256" key="20">
    <source>
        <dbReference type="PROSITE-ProRule" id="PRU10141"/>
    </source>
</evidence>
<evidence type="ECO:0000256" key="12">
    <source>
        <dbReference type="ARBA" id="ARBA00022777"/>
    </source>
</evidence>
<name>A0AAW2JAD3_9LAMI</name>
<dbReference type="GO" id="GO:0051707">
    <property type="term" value="P:response to other organism"/>
    <property type="evidence" value="ECO:0007669"/>
    <property type="project" value="UniProtKB-ARBA"/>
</dbReference>
<dbReference type="EC" id="2.7.11.1" evidence="3"/>
<dbReference type="FunFam" id="3.30.200.20:FF:000309">
    <property type="entry name" value="Leucine-rich repeat receptor protein kinase MSP1"/>
    <property type="match status" value="1"/>
</dbReference>
<keyword evidence="17" id="KW-0325">Glycoprotein</keyword>
<dbReference type="PANTHER" id="PTHR48053">
    <property type="entry name" value="LEUCINE RICH REPEAT FAMILY PROTEIN, EXPRESSED"/>
    <property type="match status" value="1"/>
</dbReference>
<evidence type="ECO:0000256" key="5">
    <source>
        <dbReference type="ARBA" id="ARBA00022553"/>
    </source>
</evidence>
<dbReference type="InterPro" id="IPR017441">
    <property type="entry name" value="Protein_kinase_ATP_BS"/>
</dbReference>
<dbReference type="PANTHER" id="PTHR48053:SF126">
    <property type="entry name" value="MDIS1-INTERACTING RECEPTOR LIKE KINASE 2-LIKE ISOFORM X1"/>
    <property type="match status" value="1"/>
</dbReference>
<evidence type="ECO:0000256" key="21">
    <source>
        <dbReference type="SAM" id="SignalP"/>
    </source>
</evidence>
<dbReference type="InterPro" id="IPR008266">
    <property type="entry name" value="Tyr_kinase_AS"/>
</dbReference>
<evidence type="ECO:0000256" key="3">
    <source>
        <dbReference type="ARBA" id="ARBA00012513"/>
    </source>
</evidence>
<dbReference type="Gene3D" id="3.30.200.20">
    <property type="entry name" value="Phosphorylase Kinase, domain 1"/>
    <property type="match status" value="1"/>
</dbReference>
<dbReference type="PROSITE" id="PS00109">
    <property type="entry name" value="PROTEIN_KINASE_TYR"/>
    <property type="match status" value="1"/>
</dbReference>
<dbReference type="Gene3D" id="1.10.510.10">
    <property type="entry name" value="Transferase(Phosphotransferase) domain 1"/>
    <property type="match status" value="1"/>
</dbReference>
<keyword evidence="16 23" id="KW-0675">Receptor</keyword>
<dbReference type="PROSITE" id="PS00107">
    <property type="entry name" value="PROTEIN_KINASE_ATP"/>
    <property type="match status" value="1"/>
</dbReference>
<keyword evidence="9 21" id="KW-0732">Signal</keyword>
<evidence type="ECO:0000256" key="2">
    <source>
        <dbReference type="ARBA" id="ARBA00004479"/>
    </source>
</evidence>
<keyword evidence="11 20" id="KW-0547">Nucleotide-binding</keyword>
<dbReference type="InterPro" id="IPR001611">
    <property type="entry name" value="Leu-rich_rpt"/>
</dbReference>
<keyword evidence="8" id="KW-0812">Transmembrane</keyword>
<dbReference type="InterPro" id="IPR003591">
    <property type="entry name" value="Leu-rich_rpt_typical-subtyp"/>
</dbReference>
<dbReference type="GO" id="GO:0009791">
    <property type="term" value="P:post-embryonic development"/>
    <property type="evidence" value="ECO:0007669"/>
    <property type="project" value="UniProtKB-ARBA"/>
</dbReference>
<evidence type="ECO:0000256" key="8">
    <source>
        <dbReference type="ARBA" id="ARBA00022692"/>
    </source>
</evidence>
<comment type="subcellular location">
    <subcellularLocation>
        <location evidence="1">Cell membrane</location>
    </subcellularLocation>
    <subcellularLocation>
        <location evidence="2">Membrane</location>
        <topology evidence="2">Single-pass type I membrane protein</topology>
    </subcellularLocation>
</comment>
<reference evidence="23" key="2">
    <citation type="journal article" date="2024" name="Plant">
        <title>Genomic evolution and insights into agronomic trait innovations of Sesamum species.</title>
        <authorList>
            <person name="Miao H."/>
            <person name="Wang L."/>
            <person name="Qu L."/>
            <person name="Liu H."/>
            <person name="Sun Y."/>
            <person name="Le M."/>
            <person name="Wang Q."/>
            <person name="Wei S."/>
            <person name="Zheng Y."/>
            <person name="Lin W."/>
            <person name="Duan Y."/>
            <person name="Cao H."/>
            <person name="Xiong S."/>
            <person name="Wang X."/>
            <person name="Wei L."/>
            <person name="Li C."/>
            <person name="Ma Q."/>
            <person name="Ju M."/>
            <person name="Zhao R."/>
            <person name="Li G."/>
            <person name="Mu C."/>
            <person name="Tian Q."/>
            <person name="Mei H."/>
            <person name="Zhang T."/>
            <person name="Gao T."/>
            <person name="Zhang H."/>
        </authorList>
    </citation>
    <scope>NUCLEOTIDE SEQUENCE</scope>
    <source>
        <strain evidence="23">G01</strain>
    </source>
</reference>
<evidence type="ECO:0000256" key="10">
    <source>
        <dbReference type="ARBA" id="ARBA00022737"/>
    </source>
</evidence>
<evidence type="ECO:0000256" key="18">
    <source>
        <dbReference type="ARBA" id="ARBA00047899"/>
    </source>
</evidence>
<keyword evidence="7" id="KW-0808">Transferase</keyword>
<dbReference type="EMBL" id="JACGWK010001332">
    <property type="protein sequence ID" value="KAL0290891.1"/>
    <property type="molecule type" value="Genomic_DNA"/>
</dbReference>
<comment type="catalytic activity">
    <reaction evidence="18">
        <text>L-threonyl-[protein] + ATP = O-phospho-L-threonyl-[protein] + ADP + H(+)</text>
        <dbReference type="Rhea" id="RHEA:46608"/>
        <dbReference type="Rhea" id="RHEA-COMP:11060"/>
        <dbReference type="Rhea" id="RHEA-COMP:11605"/>
        <dbReference type="ChEBI" id="CHEBI:15378"/>
        <dbReference type="ChEBI" id="CHEBI:30013"/>
        <dbReference type="ChEBI" id="CHEBI:30616"/>
        <dbReference type="ChEBI" id="CHEBI:61977"/>
        <dbReference type="ChEBI" id="CHEBI:456216"/>
        <dbReference type="EC" id="2.7.11.1"/>
    </reaction>
</comment>